<feature type="transmembrane region" description="Helical" evidence="1">
    <location>
        <begin position="25"/>
        <end position="43"/>
    </location>
</feature>
<reference evidence="2" key="1">
    <citation type="submission" date="2018-11" db="EMBL/GenBank/DDBJ databases">
        <authorList>
            <consortium name="Genoscope - CEA"/>
            <person name="William W."/>
        </authorList>
    </citation>
    <scope>NUCLEOTIDE SEQUENCE</scope>
</reference>
<keyword evidence="1" id="KW-0812">Transmembrane</keyword>
<accession>A0A3P6D598</accession>
<dbReference type="SMR" id="A0A3P6D598"/>
<dbReference type="AlphaFoldDB" id="A0A3P6D598"/>
<dbReference type="EMBL" id="LR031874">
    <property type="protein sequence ID" value="VDD19814.1"/>
    <property type="molecule type" value="Genomic_DNA"/>
</dbReference>
<keyword evidence="1" id="KW-1133">Transmembrane helix</keyword>
<evidence type="ECO:0000313" key="2">
    <source>
        <dbReference type="EMBL" id="VDD19814.1"/>
    </source>
</evidence>
<sequence length="97" mass="9756">MGGMCMSSCCSGGGGGGGGDDGSSLLLHLLIMVVVCLSVMAVCTSNERRTSIDALEESAEDLGLGIDVPCVGEAAEYGKIGRHNASESMLILDSETG</sequence>
<protein>
    <submittedName>
        <fullName evidence="2">Uncharacterized protein</fullName>
    </submittedName>
</protein>
<keyword evidence="1" id="KW-0472">Membrane</keyword>
<gene>
    <name evidence="2" type="ORF">BOLC2T06913H</name>
</gene>
<evidence type="ECO:0000256" key="1">
    <source>
        <dbReference type="SAM" id="Phobius"/>
    </source>
</evidence>
<proteinExistence type="predicted"/>
<name>A0A3P6D598_BRAOL</name>
<organism evidence="2">
    <name type="scientific">Brassica oleracea</name>
    <name type="common">Wild cabbage</name>
    <dbReference type="NCBI Taxonomy" id="3712"/>
    <lineage>
        <taxon>Eukaryota</taxon>
        <taxon>Viridiplantae</taxon>
        <taxon>Streptophyta</taxon>
        <taxon>Embryophyta</taxon>
        <taxon>Tracheophyta</taxon>
        <taxon>Spermatophyta</taxon>
        <taxon>Magnoliopsida</taxon>
        <taxon>eudicotyledons</taxon>
        <taxon>Gunneridae</taxon>
        <taxon>Pentapetalae</taxon>
        <taxon>rosids</taxon>
        <taxon>malvids</taxon>
        <taxon>Brassicales</taxon>
        <taxon>Brassicaceae</taxon>
        <taxon>Brassiceae</taxon>
        <taxon>Brassica</taxon>
    </lineage>
</organism>